<keyword evidence="2" id="KW-1185">Reference proteome</keyword>
<evidence type="ECO:0000313" key="1">
    <source>
        <dbReference type="EMBL" id="PZX47550.1"/>
    </source>
</evidence>
<dbReference type="PANTHER" id="PTHR33361:SF2">
    <property type="entry name" value="DUF885 DOMAIN-CONTAINING PROTEIN"/>
    <property type="match status" value="1"/>
</dbReference>
<dbReference type="EMBL" id="QKZT01000024">
    <property type="protein sequence ID" value="PZX47550.1"/>
    <property type="molecule type" value="Genomic_DNA"/>
</dbReference>
<dbReference type="InterPro" id="IPR010281">
    <property type="entry name" value="DUF885"/>
</dbReference>
<dbReference type="PANTHER" id="PTHR33361">
    <property type="entry name" value="GLR0591 PROTEIN"/>
    <property type="match status" value="1"/>
</dbReference>
<proteinExistence type="predicted"/>
<comment type="caution">
    <text evidence="1">The sequence shown here is derived from an EMBL/GenBank/DDBJ whole genome shotgun (WGS) entry which is preliminary data.</text>
</comment>
<organism evidence="1 2">
    <name type="scientific">Algoriphagus chordae</name>
    <dbReference type="NCBI Taxonomy" id="237019"/>
    <lineage>
        <taxon>Bacteria</taxon>
        <taxon>Pseudomonadati</taxon>
        <taxon>Bacteroidota</taxon>
        <taxon>Cytophagia</taxon>
        <taxon>Cytophagales</taxon>
        <taxon>Cyclobacteriaceae</taxon>
        <taxon>Algoriphagus</taxon>
    </lineage>
</organism>
<dbReference type="OrthoDB" id="9760040at2"/>
<dbReference type="PROSITE" id="PS51257">
    <property type="entry name" value="PROKAR_LIPOPROTEIN"/>
    <property type="match status" value="1"/>
</dbReference>
<dbReference type="AlphaFoldDB" id="A0A2W7QNB9"/>
<dbReference type="Pfam" id="PF05960">
    <property type="entry name" value="DUF885"/>
    <property type="match status" value="1"/>
</dbReference>
<dbReference type="RefSeq" id="WP_111322576.1">
    <property type="nucleotide sequence ID" value="NZ_QKZT01000024.1"/>
</dbReference>
<protein>
    <submittedName>
        <fullName evidence="1">Prolyl oligopeptidase</fullName>
    </submittedName>
</protein>
<dbReference type="Proteomes" id="UP000248882">
    <property type="component" value="Unassembled WGS sequence"/>
</dbReference>
<accession>A0A2W7QNB9</accession>
<evidence type="ECO:0000313" key="2">
    <source>
        <dbReference type="Proteomes" id="UP000248882"/>
    </source>
</evidence>
<reference evidence="1 2" key="1">
    <citation type="submission" date="2018-06" db="EMBL/GenBank/DDBJ databases">
        <title>Genomic Encyclopedia of Archaeal and Bacterial Type Strains, Phase II (KMG-II): from individual species to whole genera.</title>
        <authorList>
            <person name="Goeker M."/>
        </authorList>
    </citation>
    <scope>NUCLEOTIDE SEQUENCE [LARGE SCALE GENOMIC DNA]</scope>
    <source>
        <strain evidence="1 2">DSM 19830</strain>
    </source>
</reference>
<name>A0A2W7QNB9_9BACT</name>
<sequence>MKHNFLNFLLQFTILTVFLSCTDSPKETPSLPDGSIADRLAYIENPENFELESERLEALFELYYEYQMSTSPAMATMFGDTTYNHLWDDMSLEGKDLQVKNLGLFHATKDWFDSEKLSDDQKINYAIYNRIIDGEYQLLGSYPEQYLIIDQVNGIHQIIPQILQMMPLNNKNDAEKIIARLHGVPNLLAGLQETLREGLEKGIVMPKNTVVQVPAQLQSLISENPDESVFYSPLGAVNEKIDLENPETIQDIARKAVTNEINPALQAFSDFMQNEYIPNTRETFGLSDLPNGAAWYDERVRYNTTTNLTADEIHELGKQEVERIRHEMLGIMEQVGFEGSLNEFNEFMRNDPQFYFDSPEELMMAYRDICKRIDPMLPKLFGHLPRLPYGIKEIPSYVAKSSPTAYYQPGSLKGGIAGYFNVNTYDLKSRPKYTMEALAIHEAVPGHHLQLAIAQELENVPKFRTTIYLSAYSEGWGLYSESLGEQLGFYTDPYSKYGQLTGEIWRAIRLVVDTGIHKFGWTRDQAINYFKENSGIAENDIIVEVDRYIAWPGQAVSYKIGELKIKELRKIAKEKLGEKFEIRAFHDVVLGSGTIPLDVLEENVDNWIAAESI</sequence>
<gene>
    <name evidence="1" type="ORF">LV85_03899</name>
</gene>